<reference evidence="2" key="1">
    <citation type="submission" date="2016-11" db="UniProtKB">
        <authorList>
            <consortium name="WormBaseParasite"/>
        </authorList>
    </citation>
    <scope>IDENTIFICATION</scope>
    <source>
        <strain evidence="2">KR3021</strain>
    </source>
</reference>
<name>A0AC35TTA3_9BILA</name>
<sequence>MELAVLLALIVLAASFCILLSSLIVMWKRRRDYELFTARQAIEVTGQDWQTLLNLAPKIKEQVNGRDEKGDANVAVTSALILVKHCYDLGIIYSKVPLNACLPSYSQAIITTTSRLVVACEKILDVLNAPIISMDTLEAYSLACVSCAYALTVPFTLLYPISKLQIADIISEMDSQVAKIFKFNSEADLEVDLVPVSKDKVIVSNEKDGESSDSCDYSSEETLVDPVDDNVNDSNGYKAVPTSDKLHPLQIENDEVQINDSIEKKLTPKKLAFPSSIEEITSSPTKESTQERGAILLPLIETTTAERDVLPKKGLSPNTGSTTEITALLVPESDEERPEEEQPLNKSPKT</sequence>
<dbReference type="WBParaSite" id="RSKR_0000383300.1">
    <property type="protein sequence ID" value="RSKR_0000383300.1"/>
    <property type="gene ID" value="RSKR_0000383300"/>
</dbReference>
<organism evidence="1 2">
    <name type="scientific">Rhabditophanes sp. KR3021</name>
    <dbReference type="NCBI Taxonomy" id="114890"/>
    <lineage>
        <taxon>Eukaryota</taxon>
        <taxon>Metazoa</taxon>
        <taxon>Ecdysozoa</taxon>
        <taxon>Nematoda</taxon>
        <taxon>Chromadorea</taxon>
        <taxon>Rhabditida</taxon>
        <taxon>Tylenchina</taxon>
        <taxon>Panagrolaimomorpha</taxon>
        <taxon>Strongyloidoidea</taxon>
        <taxon>Alloionematidae</taxon>
        <taxon>Rhabditophanes</taxon>
    </lineage>
</organism>
<accession>A0AC35TTA3</accession>
<dbReference type="Proteomes" id="UP000095286">
    <property type="component" value="Unplaced"/>
</dbReference>
<evidence type="ECO:0000313" key="1">
    <source>
        <dbReference type="Proteomes" id="UP000095286"/>
    </source>
</evidence>
<protein>
    <submittedName>
        <fullName evidence="2">Transmembrane protein 98</fullName>
    </submittedName>
</protein>
<evidence type="ECO:0000313" key="2">
    <source>
        <dbReference type="WBParaSite" id="RSKR_0000383300.1"/>
    </source>
</evidence>
<proteinExistence type="predicted"/>